<feature type="non-terminal residue" evidence="1">
    <location>
        <position position="1"/>
    </location>
</feature>
<dbReference type="Proteomes" id="UP000681722">
    <property type="component" value="Unassembled WGS sequence"/>
</dbReference>
<dbReference type="EMBL" id="CAJOBC010086670">
    <property type="protein sequence ID" value="CAF4346892.1"/>
    <property type="molecule type" value="Genomic_DNA"/>
</dbReference>
<accession>A0A815RVC7</accession>
<keyword evidence="3" id="KW-1185">Reference proteome</keyword>
<comment type="caution">
    <text evidence="1">The sequence shown here is derived from an EMBL/GenBank/DDBJ whole genome shotgun (WGS) entry which is preliminary data.</text>
</comment>
<dbReference type="AlphaFoldDB" id="A0A815RVC7"/>
<evidence type="ECO:0000313" key="1">
    <source>
        <dbReference type="EMBL" id="CAF1482054.1"/>
    </source>
</evidence>
<organism evidence="1 3">
    <name type="scientific">Didymodactylos carnosus</name>
    <dbReference type="NCBI Taxonomy" id="1234261"/>
    <lineage>
        <taxon>Eukaryota</taxon>
        <taxon>Metazoa</taxon>
        <taxon>Spiralia</taxon>
        <taxon>Gnathifera</taxon>
        <taxon>Rotifera</taxon>
        <taxon>Eurotatoria</taxon>
        <taxon>Bdelloidea</taxon>
        <taxon>Philodinida</taxon>
        <taxon>Philodinidae</taxon>
        <taxon>Didymodactylos</taxon>
    </lineage>
</organism>
<reference evidence="1" key="1">
    <citation type="submission" date="2021-02" db="EMBL/GenBank/DDBJ databases">
        <authorList>
            <person name="Nowell W R."/>
        </authorList>
    </citation>
    <scope>NUCLEOTIDE SEQUENCE</scope>
</reference>
<sequence length="78" mass="8934">VSFQKWKQIVEETEVADDGRCKCLQSCHIFATTNMLKSPIIVLDEEYINTVNESNAQLNNIIETYLPLLSTSSNKIHY</sequence>
<proteinExistence type="predicted"/>
<dbReference type="Proteomes" id="UP000663829">
    <property type="component" value="Unassembled WGS sequence"/>
</dbReference>
<dbReference type="OrthoDB" id="10064699at2759"/>
<name>A0A815RVC7_9BILA</name>
<gene>
    <name evidence="1" type="ORF">GPM918_LOCUS35884</name>
    <name evidence="2" type="ORF">SRO942_LOCUS36608</name>
</gene>
<evidence type="ECO:0000313" key="2">
    <source>
        <dbReference type="EMBL" id="CAF4346892.1"/>
    </source>
</evidence>
<evidence type="ECO:0000313" key="3">
    <source>
        <dbReference type="Proteomes" id="UP000663829"/>
    </source>
</evidence>
<dbReference type="EMBL" id="CAJNOQ010021187">
    <property type="protein sequence ID" value="CAF1482054.1"/>
    <property type="molecule type" value="Genomic_DNA"/>
</dbReference>
<protein>
    <submittedName>
        <fullName evidence="1">Uncharacterized protein</fullName>
    </submittedName>
</protein>